<sequence>MSNTAGIKIAAVWVGLILFVVVFSSLSMQLWGGAAEKAPTAVQPLVIQDTMTLREEELQQPIQSFKLSPAEITEKVQKTVAFAAEEGSKNWIKIVTKLALWVVFLVAVFFQLKNRRITAPVRKAYLLAAVTLFGVILGSDPNTMGTVKDAIVLFAKSRIIFPPRMIVLTAMLVGGTLLANKLICSWGCQFGTLQDLIFRFGRDAKDRKGVLPQWKIPFVVTNTIRMVFFALFTVIAFAWAFDVVGVIDPFKIFNPAVLGTAGIVWIALMLIASLFVYRPWCHLFCPFGLIGWLVEKISVYKIKVKYETCVACNACAEACPSTVMGAILKRDKTIPDCFACGTCIEVCPTQSIEFASGKRDLPPAGKFDK</sequence>
<keyword evidence="7" id="KW-0812">Transmembrane</keyword>
<dbReference type="STRING" id="1499966.U14_05969"/>
<name>A0A081BTF0_9BACT</name>
<evidence type="ECO:0000256" key="3">
    <source>
        <dbReference type="ARBA" id="ARBA00022723"/>
    </source>
</evidence>
<dbReference type="InterPro" id="IPR017896">
    <property type="entry name" value="4Fe4S_Fe-S-bd"/>
</dbReference>
<evidence type="ECO:0000259" key="8">
    <source>
        <dbReference type="PROSITE" id="PS51379"/>
    </source>
</evidence>
<feature type="transmembrane region" description="Helical" evidence="7">
    <location>
        <begin position="124"/>
        <end position="139"/>
    </location>
</feature>
<dbReference type="Pfam" id="PF13237">
    <property type="entry name" value="Fer4_10"/>
    <property type="match status" value="1"/>
</dbReference>
<gene>
    <name evidence="9" type="ORF">U14_05969</name>
</gene>
<dbReference type="PANTHER" id="PTHR30176">
    <property type="entry name" value="FERREDOXIN-TYPE PROTEIN NAPH"/>
    <property type="match status" value="1"/>
</dbReference>
<dbReference type="InterPro" id="IPR051684">
    <property type="entry name" value="Electron_Trans/Redox"/>
</dbReference>
<evidence type="ECO:0000313" key="9">
    <source>
        <dbReference type="EMBL" id="GAK54681.1"/>
    </source>
</evidence>
<dbReference type="InterPro" id="IPR017900">
    <property type="entry name" value="4Fe4S_Fe_S_CS"/>
</dbReference>
<keyword evidence="7" id="KW-1133">Transmembrane helix</keyword>
<feature type="transmembrane region" description="Helical" evidence="7">
    <location>
        <begin position="252"/>
        <end position="277"/>
    </location>
</feature>
<protein>
    <submittedName>
        <fullName evidence="9">4Fe-4S ferredoxin, iron-sulfur binding</fullName>
    </submittedName>
</protein>
<feature type="domain" description="4Fe-4S ferredoxin-type" evidence="8">
    <location>
        <begin position="337"/>
        <end position="357"/>
    </location>
</feature>
<dbReference type="SUPFAM" id="SSF54862">
    <property type="entry name" value="4Fe-4S ferredoxins"/>
    <property type="match status" value="1"/>
</dbReference>
<evidence type="ECO:0000256" key="1">
    <source>
        <dbReference type="ARBA" id="ARBA00022448"/>
    </source>
</evidence>
<dbReference type="Proteomes" id="UP000030700">
    <property type="component" value="Unassembled WGS sequence"/>
</dbReference>
<dbReference type="Gene3D" id="3.30.70.20">
    <property type="match status" value="1"/>
</dbReference>
<organism evidence="9 10">
    <name type="scientific">Candidatus Moduliflexus flocculans</name>
    <dbReference type="NCBI Taxonomy" id="1499966"/>
    <lineage>
        <taxon>Bacteria</taxon>
        <taxon>Candidatus Moduliflexota</taxon>
        <taxon>Candidatus Moduliflexia</taxon>
        <taxon>Candidatus Moduliflexales</taxon>
        <taxon>Candidatus Moduliflexaceae</taxon>
    </lineage>
</organism>
<proteinExistence type="predicted"/>
<evidence type="ECO:0000256" key="2">
    <source>
        <dbReference type="ARBA" id="ARBA00022485"/>
    </source>
</evidence>
<dbReference type="GO" id="GO:0046872">
    <property type="term" value="F:metal ion binding"/>
    <property type="evidence" value="ECO:0007669"/>
    <property type="project" value="UniProtKB-KW"/>
</dbReference>
<feature type="transmembrane region" description="Helical" evidence="7">
    <location>
        <begin position="94"/>
        <end position="112"/>
    </location>
</feature>
<evidence type="ECO:0000313" key="10">
    <source>
        <dbReference type="Proteomes" id="UP000030700"/>
    </source>
</evidence>
<dbReference type="GO" id="GO:0005886">
    <property type="term" value="C:plasma membrane"/>
    <property type="evidence" value="ECO:0007669"/>
    <property type="project" value="TreeGrafter"/>
</dbReference>
<dbReference type="PROSITE" id="PS51379">
    <property type="entry name" value="4FE4S_FER_2"/>
    <property type="match status" value="2"/>
</dbReference>
<dbReference type="AlphaFoldDB" id="A0A081BTF0"/>
<evidence type="ECO:0000256" key="6">
    <source>
        <dbReference type="ARBA" id="ARBA00023014"/>
    </source>
</evidence>
<reference evidence="9 10" key="1">
    <citation type="journal article" date="2015" name="PeerJ">
        <title>First genomic representation of candidate bacterial phylum KSB3 points to enhanced environmental sensing as a trigger of wastewater bulking.</title>
        <authorList>
            <person name="Sekiguchi Y."/>
            <person name="Ohashi A."/>
            <person name="Parks D.H."/>
            <person name="Yamauchi T."/>
            <person name="Tyson G.W."/>
            <person name="Hugenholtz P."/>
        </authorList>
    </citation>
    <scope>NUCLEOTIDE SEQUENCE [LARGE SCALE GENOMIC DNA]</scope>
</reference>
<dbReference type="PROSITE" id="PS00198">
    <property type="entry name" value="4FE4S_FER_1"/>
    <property type="match status" value="2"/>
</dbReference>
<evidence type="ECO:0000256" key="5">
    <source>
        <dbReference type="ARBA" id="ARBA00023004"/>
    </source>
</evidence>
<keyword evidence="7" id="KW-0472">Membrane</keyword>
<accession>A0A081BTF0</accession>
<keyword evidence="2" id="KW-0004">4Fe-4S</keyword>
<dbReference type="PANTHER" id="PTHR30176:SF3">
    <property type="entry name" value="FERREDOXIN-TYPE PROTEIN NAPH"/>
    <property type="match status" value="1"/>
</dbReference>
<keyword evidence="6" id="KW-0411">Iron-sulfur</keyword>
<keyword evidence="3" id="KW-0479">Metal-binding</keyword>
<feature type="domain" description="4Fe-4S ferredoxin-type" evidence="8">
    <location>
        <begin position="300"/>
        <end position="330"/>
    </location>
</feature>
<evidence type="ECO:0000256" key="7">
    <source>
        <dbReference type="SAM" id="Phobius"/>
    </source>
</evidence>
<feature type="transmembrane region" description="Helical" evidence="7">
    <location>
        <begin position="216"/>
        <end position="240"/>
    </location>
</feature>
<keyword evidence="10" id="KW-1185">Reference proteome</keyword>
<dbReference type="EMBL" id="DF820462">
    <property type="protein sequence ID" value="GAK54681.1"/>
    <property type="molecule type" value="Genomic_DNA"/>
</dbReference>
<dbReference type="Pfam" id="PF12801">
    <property type="entry name" value="Fer4_5"/>
    <property type="match status" value="1"/>
</dbReference>
<dbReference type="HOGENOM" id="CLU_739128_0_0_0"/>
<feature type="transmembrane region" description="Helical" evidence="7">
    <location>
        <begin position="159"/>
        <end position="179"/>
    </location>
</feature>
<evidence type="ECO:0000256" key="4">
    <source>
        <dbReference type="ARBA" id="ARBA00022982"/>
    </source>
</evidence>
<keyword evidence="1" id="KW-0813">Transport</keyword>
<dbReference type="GO" id="GO:0051539">
    <property type="term" value="F:4 iron, 4 sulfur cluster binding"/>
    <property type="evidence" value="ECO:0007669"/>
    <property type="project" value="UniProtKB-KW"/>
</dbReference>
<feature type="transmembrane region" description="Helical" evidence="7">
    <location>
        <begin position="12"/>
        <end position="31"/>
    </location>
</feature>
<keyword evidence="5" id="KW-0408">Iron</keyword>
<keyword evidence="4" id="KW-0249">Electron transport</keyword>